<evidence type="ECO:0000313" key="9">
    <source>
        <dbReference type="Proteomes" id="UP000075398"/>
    </source>
</evidence>
<dbReference type="GO" id="GO:0051539">
    <property type="term" value="F:4 iron, 4 sulfur cluster binding"/>
    <property type="evidence" value="ECO:0007669"/>
    <property type="project" value="UniProtKB-KW"/>
</dbReference>
<comment type="cofactor">
    <cofactor evidence="1">
        <name>[4Fe-4S] cluster</name>
        <dbReference type="ChEBI" id="CHEBI:49883"/>
    </cofactor>
</comment>
<evidence type="ECO:0000259" key="7">
    <source>
        <dbReference type="PROSITE" id="PS51918"/>
    </source>
</evidence>
<name>A0A150J4N4_9EURY</name>
<keyword evidence="4" id="KW-0479">Metal-binding</keyword>
<dbReference type="SFLD" id="SFLDS00029">
    <property type="entry name" value="Radical_SAM"/>
    <property type="match status" value="1"/>
</dbReference>
<keyword evidence="5" id="KW-0408">Iron</keyword>
<feature type="domain" description="Radical SAM core" evidence="7">
    <location>
        <begin position="22"/>
        <end position="225"/>
    </location>
</feature>
<evidence type="ECO:0000256" key="4">
    <source>
        <dbReference type="ARBA" id="ARBA00022723"/>
    </source>
</evidence>
<dbReference type="SFLD" id="SFLDG01108">
    <property type="entry name" value="Uncharacterised_Radical_SAM_Su"/>
    <property type="match status" value="1"/>
</dbReference>
<dbReference type="STRING" id="1705564.APG08_00631"/>
<keyword evidence="3" id="KW-0949">S-adenosyl-L-methionine</keyword>
<keyword evidence="6" id="KW-0411">Iron-sulfur</keyword>
<dbReference type="InterPro" id="IPR007197">
    <property type="entry name" value="rSAM"/>
</dbReference>
<evidence type="ECO:0000256" key="6">
    <source>
        <dbReference type="ARBA" id="ARBA00023014"/>
    </source>
</evidence>
<dbReference type="InterPro" id="IPR040087">
    <property type="entry name" value="MJ0021-like"/>
</dbReference>
<dbReference type="EMBL" id="LNGC01000032">
    <property type="protein sequence ID" value="KYC52152.1"/>
    <property type="molecule type" value="Genomic_DNA"/>
</dbReference>
<dbReference type="PANTHER" id="PTHR43288:SF1">
    <property type="entry name" value="GLYCYL-RADICAL ENZYME ACTIVATING ENZYME MJ0021-RELATED"/>
    <property type="match status" value="1"/>
</dbReference>
<dbReference type="Pfam" id="PF13353">
    <property type="entry name" value="Fer4_12"/>
    <property type="match status" value="1"/>
</dbReference>
<dbReference type="PANTHER" id="PTHR43288">
    <property type="entry name" value="BIOTIN SYNTHASE-RELATED PROTEIN, RADICAL SAM SUPERFAMILY"/>
    <property type="match status" value="1"/>
</dbReference>
<dbReference type="CDD" id="cd01335">
    <property type="entry name" value="Radical_SAM"/>
    <property type="match status" value="1"/>
</dbReference>
<evidence type="ECO:0000256" key="1">
    <source>
        <dbReference type="ARBA" id="ARBA00001966"/>
    </source>
</evidence>
<dbReference type="InterPro" id="IPR013785">
    <property type="entry name" value="Aldolase_TIM"/>
</dbReference>
<protein>
    <submittedName>
        <fullName evidence="8">Molybdenum cofactor biosynthesis protein A</fullName>
    </submittedName>
</protein>
<keyword evidence="2" id="KW-0004">4Fe-4S</keyword>
<gene>
    <name evidence="8" type="ORF">AMQ22_00970</name>
</gene>
<dbReference type="GO" id="GO:0046872">
    <property type="term" value="F:metal ion binding"/>
    <property type="evidence" value="ECO:0007669"/>
    <property type="project" value="UniProtKB-KW"/>
</dbReference>
<evidence type="ECO:0000256" key="5">
    <source>
        <dbReference type="ARBA" id="ARBA00023004"/>
    </source>
</evidence>
<dbReference type="Proteomes" id="UP000075398">
    <property type="component" value="Unassembled WGS sequence"/>
</dbReference>
<dbReference type="SUPFAM" id="SSF102114">
    <property type="entry name" value="Radical SAM enzymes"/>
    <property type="match status" value="1"/>
</dbReference>
<accession>A0A150J4N4</accession>
<reference evidence="8 9" key="1">
    <citation type="journal article" date="2016" name="ISME J.">
        <title>Chasing the elusive Euryarchaeota class WSA2: genomes reveal a uniquely fastidious methyl-reducing methanogen.</title>
        <authorList>
            <person name="Nobu M.K."/>
            <person name="Narihiro T."/>
            <person name="Kuroda K."/>
            <person name="Mei R."/>
            <person name="Liu W.T."/>
        </authorList>
    </citation>
    <scope>NUCLEOTIDE SEQUENCE [LARGE SCALE GENOMIC DNA]</scope>
    <source>
        <strain evidence="8">U1lsi0528_Bin055</strain>
    </source>
</reference>
<dbReference type="Pfam" id="PF26257">
    <property type="entry name" value="DUF8061"/>
    <property type="match status" value="1"/>
</dbReference>
<dbReference type="AlphaFoldDB" id="A0A150J4N4"/>
<dbReference type="InterPro" id="IPR000385">
    <property type="entry name" value="MoaA_NifB_PqqE_Fe-S-bd_CS"/>
</dbReference>
<proteinExistence type="predicted"/>
<organism evidence="8 9">
    <name type="scientific">Candidatus Methanofastidiosum methylothiophilum</name>
    <dbReference type="NCBI Taxonomy" id="1705564"/>
    <lineage>
        <taxon>Archaea</taxon>
        <taxon>Methanobacteriati</taxon>
        <taxon>Methanobacteriota</taxon>
        <taxon>Stenosarchaea group</taxon>
        <taxon>Candidatus Methanofastidiosia</taxon>
        <taxon>Candidatus Methanofastidiosales</taxon>
        <taxon>Candidatus Methanofastidiosaceae</taxon>
        <taxon>Candidatus Methanofastidiosum</taxon>
    </lineage>
</organism>
<dbReference type="InterPro" id="IPR058240">
    <property type="entry name" value="rSAM_sf"/>
</dbReference>
<dbReference type="GO" id="GO:0003824">
    <property type="term" value="F:catalytic activity"/>
    <property type="evidence" value="ECO:0007669"/>
    <property type="project" value="InterPro"/>
</dbReference>
<comment type="caution">
    <text evidence="8">The sequence shown here is derived from an EMBL/GenBank/DDBJ whole genome shotgun (WGS) entry which is preliminary data.</text>
</comment>
<dbReference type="Gene3D" id="3.20.20.70">
    <property type="entry name" value="Aldolase class I"/>
    <property type="match status" value="1"/>
</dbReference>
<sequence length="348" mass="39986">MSIKITDANSSYTGKLPKGCKLCIKGKKSVIFVTGVCNVNCYYCPVSNEKKDKDISYINERKIQSKEDILEEIKACGSKGISFTGGDPLLKINKCLDYAKLIKEAYNEHHIHLYTGSTDKKVNNLEKLEGYVDEVRFHVKNKEEIYGLKNILSMDFDFGIEIPAIPGDFERVCSIIESASTTGFSFINLNEFEYTETNWDNLSQRGFEFDSDTSMIKGSKDLALKLLEKYEDLPISIHFCPSVLKDAIQLRRRWERRAKNTKKYYETIEDCLIVKGELSGDVREIVNYLKDELNISKKMYEVQGDKVFTHWAVAEEISENKELSKKIKSAIVKEYPIYKRVVSEYIPL</sequence>
<evidence type="ECO:0000256" key="2">
    <source>
        <dbReference type="ARBA" id="ARBA00022485"/>
    </source>
</evidence>
<evidence type="ECO:0000313" key="8">
    <source>
        <dbReference type="EMBL" id="KYC52152.1"/>
    </source>
</evidence>
<dbReference type="PROSITE" id="PS51918">
    <property type="entry name" value="RADICAL_SAM"/>
    <property type="match status" value="1"/>
</dbReference>
<evidence type="ECO:0000256" key="3">
    <source>
        <dbReference type="ARBA" id="ARBA00022691"/>
    </source>
</evidence>
<dbReference type="PROSITE" id="PS01305">
    <property type="entry name" value="MOAA_NIFB_PQQE"/>
    <property type="match status" value="1"/>
</dbReference>
<dbReference type="InterPro" id="IPR058374">
    <property type="entry name" value="DUF8061"/>
</dbReference>